<gene>
    <name evidence="2" type="ORF">IXC47_04435</name>
</gene>
<dbReference type="RefSeq" id="WP_124573517.1">
    <property type="nucleotide sequence ID" value="NZ_JADOEL010000002.1"/>
</dbReference>
<accession>A0ABS0ESU2</accession>
<evidence type="ECO:0000313" key="3">
    <source>
        <dbReference type="Proteomes" id="UP000657372"/>
    </source>
</evidence>
<comment type="caution">
    <text evidence="2">The sequence shown here is derived from an EMBL/GenBank/DDBJ whole genome shotgun (WGS) entry which is preliminary data.</text>
</comment>
<dbReference type="Proteomes" id="UP000657372">
    <property type="component" value="Unassembled WGS sequence"/>
</dbReference>
<protein>
    <recommendedName>
        <fullName evidence="4">DUF2846 domain-containing protein</fullName>
    </recommendedName>
</protein>
<feature type="signal peptide" evidence="1">
    <location>
        <begin position="1"/>
        <end position="22"/>
    </location>
</feature>
<evidence type="ECO:0000256" key="1">
    <source>
        <dbReference type="SAM" id="SignalP"/>
    </source>
</evidence>
<feature type="chain" id="PRO_5047014043" description="DUF2846 domain-containing protein" evidence="1">
    <location>
        <begin position="23"/>
        <end position="150"/>
    </location>
</feature>
<evidence type="ECO:0000313" key="2">
    <source>
        <dbReference type="EMBL" id="MBF8176927.1"/>
    </source>
</evidence>
<organism evidence="2 3">
    <name type="scientific">Herminiimonas contaminans</name>
    <dbReference type="NCBI Taxonomy" id="1111140"/>
    <lineage>
        <taxon>Bacteria</taxon>
        <taxon>Pseudomonadati</taxon>
        <taxon>Pseudomonadota</taxon>
        <taxon>Betaproteobacteria</taxon>
        <taxon>Burkholderiales</taxon>
        <taxon>Oxalobacteraceae</taxon>
        <taxon>Herminiimonas</taxon>
    </lineage>
</organism>
<dbReference type="EMBL" id="JADOEL010000002">
    <property type="protein sequence ID" value="MBF8176927.1"/>
    <property type="molecule type" value="Genomic_DNA"/>
</dbReference>
<dbReference type="PROSITE" id="PS51257">
    <property type="entry name" value="PROKAR_LIPOPROTEIN"/>
    <property type="match status" value="1"/>
</dbReference>
<name>A0ABS0ESU2_9BURK</name>
<evidence type="ECO:0008006" key="4">
    <source>
        <dbReference type="Google" id="ProtNLM"/>
    </source>
</evidence>
<proteinExistence type="predicted"/>
<keyword evidence="1" id="KW-0732">Signal</keyword>
<reference evidence="2 3" key="1">
    <citation type="submission" date="2020-11" db="EMBL/GenBank/DDBJ databases">
        <title>WGS of Herminiimonas contaminans strain Marseille-Q4544 isolated from planarians Schmidtea mediterranea.</title>
        <authorList>
            <person name="Kangale L."/>
        </authorList>
    </citation>
    <scope>NUCLEOTIDE SEQUENCE [LARGE SCALE GENOMIC DNA]</scope>
    <source>
        <strain evidence="2 3">Marseille-Q4544</strain>
    </source>
</reference>
<sequence length="150" mass="16372">MKRFLIATLVLALTGCASKQLAVNDAKGVPYNRVMKPALLQEKPGTVGIVFIREDAAIQGVLGSLNVWVNGEPLASLHAGEAVRLWMSPDLHVFSLTTMTRGSEQFRPSELKYGEKKVEVDAKLTRSYEVRIDLTTAGLMADVTSAEARK</sequence>
<keyword evidence="3" id="KW-1185">Reference proteome</keyword>